<protein>
    <submittedName>
        <fullName evidence="1">Uncharacterized protein</fullName>
    </submittedName>
</protein>
<dbReference type="GeneID" id="71994412"/>
<reference evidence="1" key="2">
    <citation type="journal article" date="2022" name="Microb. Genom.">
        <title>A chromosome-scale genome assembly of the tomato pathogen Cladosporium fulvum reveals a compartmentalized genome architecture and the presence of a dispensable chromosome.</title>
        <authorList>
            <person name="Zaccaron A.Z."/>
            <person name="Chen L.H."/>
            <person name="Samaras A."/>
            <person name="Stergiopoulos I."/>
        </authorList>
    </citation>
    <scope>NUCLEOTIDE SEQUENCE</scope>
    <source>
        <strain evidence="1">Race5_Kim</strain>
    </source>
</reference>
<reference evidence="1" key="1">
    <citation type="submission" date="2021-12" db="EMBL/GenBank/DDBJ databases">
        <authorList>
            <person name="Zaccaron A."/>
            <person name="Stergiopoulos I."/>
        </authorList>
    </citation>
    <scope>NUCLEOTIDE SEQUENCE</scope>
    <source>
        <strain evidence="1">Race5_Kim</strain>
    </source>
</reference>
<gene>
    <name evidence="1" type="ORF">CLAFUR5_14534</name>
</gene>
<keyword evidence="2" id="KW-1185">Reference proteome</keyword>
<evidence type="ECO:0000313" key="1">
    <source>
        <dbReference type="EMBL" id="UJO25177.1"/>
    </source>
</evidence>
<organism evidence="1 2">
    <name type="scientific">Passalora fulva</name>
    <name type="common">Tomato leaf mold</name>
    <name type="synonym">Cladosporium fulvum</name>
    <dbReference type="NCBI Taxonomy" id="5499"/>
    <lineage>
        <taxon>Eukaryota</taxon>
        <taxon>Fungi</taxon>
        <taxon>Dikarya</taxon>
        <taxon>Ascomycota</taxon>
        <taxon>Pezizomycotina</taxon>
        <taxon>Dothideomycetes</taxon>
        <taxon>Dothideomycetidae</taxon>
        <taxon>Mycosphaerellales</taxon>
        <taxon>Mycosphaerellaceae</taxon>
        <taxon>Fulvia</taxon>
    </lineage>
</organism>
<dbReference type="RefSeq" id="XP_047769543.1">
    <property type="nucleotide sequence ID" value="XM_047913682.1"/>
</dbReference>
<dbReference type="EMBL" id="CP090175">
    <property type="protein sequence ID" value="UJO25177.1"/>
    <property type="molecule type" value="Genomic_DNA"/>
</dbReference>
<dbReference type="AlphaFoldDB" id="A0A9Q8PMN1"/>
<dbReference type="Proteomes" id="UP000756132">
    <property type="component" value="Chromosome 13"/>
</dbReference>
<proteinExistence type="predicted"/>
<sequence>MRFLDSLRRICARLYMPDLLAELQTIFHIFDLNRATMIHRSSLLATALALTVTVVAQSIQCDCKARPNWGDCYTLIEPYLVNPGTFPAPGKGKGSCSTFTFPDNSLNCQVELCPDEDIPIRTSRVQLAYSILMATCDPNGAGGTYITPDPDGFRFTAELNPDFAVEPPSAVAFNATQGTHAKDIFKRQQDSVTSFELAATYKRITRPGSIYDVGPVIPGGGSITKTVETSETHSVSAGVSFSAGVKEIFSAGASVEVMDSYTVSNAMGVEVTLNCPANARKGR</sequence>
<dbReference type="KEGG" id="ffu:CLAFUR5_14534"/>
<accession>A0A9Q8PMN1</accession>
<evidence type="ECO:0000313" key="2">
    <source>
        <dbReference type="Proteomes" id="UP000756132"/>
    </source>
</evidence>
<name>A0A9Q8PMN1_PASFU</name>